<comment type="similarity">
    <text evidence="1">Belongs to the small GTPase superfamily. Rab family.</text>
</comment>
<dbReference type="GO" id="GO:0005525">
    <property type="term" value="F:GTP binding"/>
    <property type="evidence" value="ECO:0007669"/>
    <property type="project" value="InterPro"/>
</dbReference>
<name>A0A2P6QUZ9_ROSCH</name>
<keyword evidence="2" id="KW-0378">Hydrolase</keyword>
<evidence type="ECO:0000313" key="3">
    <source>
        <dbReference type="Proteomes" id="UP000238479"/>
    </source>
</evidence>
<dbReference type="PANTHER" id="PTHR47979">
    <property type="entry name" value="DRAB11-RELATED"/>
    <property type="match status" value="1"/>
</dbReference>
<dbReference type="PRINTS" id="PR00449">
    <property type="entry name" value="RASTRNSFRMNG"/>
</dbReference>
<dbReference type="PROSITE" id="PS51420">
    <property type="entry name" value="RHO"/>
    <property type="match status" value="1"/>
</dbReference>
<dbReference type="Proteomes" id="UP000238479">
    <property type="component" value="Chromosome 4"/>
</dbReference>
<comment type="caution">
    <text evidence="2">The sequence shown here is derived from an EMBL/GenBank/DDBJ whole genome shotgun (WGS) entry which is preliminary data.</text>
</comment>
<dbReference type="InterPro" id="IPR005225">
    <property type="entry name" value="Small_GTP-bd"/>
</dbReference>
<dbReference type="PROSITE" id="PS51419">
    <property type="entry name" value="RAB"/>
    <property type="match status" value="1"/>
</dbReference>
<dbReference type="SUPFAM" id="SSF52540">
    <property type="entry name" value="P-loop containing nucleoside triphosphate hydrolases"/>
    <property type="match status" value="1"/>
</dbReference>
<dbReference type="SMART" id="SM00176">
    <property type="entry name" value="RAN"/>
    <property type="match status" value="1"/>
</dbReference>
<proteinExistence type="inferred from homology"/>
<dbReference type="NCBIfam" id="TIGR00231">
    <property type="entry name" value="small_GTP"/>
    <property type="match status" value="1"/>
</dbReference>
<organism evidence="2 3">
    <name type="scientific">Rosa chinensis</name>
    <name type="common">China rose</name>
    <dbReference type="NCBI Taxonomy" id="74649"/>
    <lineage>
        <taxon>Eukaryota</taxon>
        <taxon>Viridiplantae</taxon>
        <taxon>Streptophyta</taxon>
        <taxon>Embryophyta</taxon>
        <taxon>Tracheophyta</taxon>
        <taxon>Spermatophyta</taxon>
        <taxon>Magnoliopsida</taxon>
        <taxon>eudicotyledons</taxon>
        <taxon>Gunneridae</taxon>
        <taxon>Pentapetalae</taxon>
        <taxon>rosids</taxon>
        <taxon>fabids</taxon>
        <taxon>Rosales</taxon>
        <taxon>Rosaceae</taxon>
        <taxon>Rosoideae</taxon>
        <taxon>Rosoideae incertae sedis</taxon>
        <taxon>Rosa</taxon>
    </lineage>
</organism>
<dbReference type="EMBL" id="PDCK01000042">
    <property type="protein sequence ID" value="PRQ38008.1"/>
    <property type="molecule type" value="Genomic_DNA"/>
</dbReference>
<dbReference type="SMART" id="SM00174">
    <property type="entry name" value="RHO"/>
    <property type="match status" value="1"/>
</dbReference>
<dbReference type="SMART" id="SM00175">
    <property type="entry name" value="RAB"/>
    <property type="match status" value="1"/>
</dbReference>
<dbReference type="GO" id="GO:0003924">
    <property type="term" value="F:GTPase activity"/>
    <property type="evidence" value="ECO:0007669"/>
    <property type="project" value="InterPro"/>
</dbReference>
<dbReference type="PROSITE" id="PS51421">
    <property type="entry name" value="RAS"/>
    <property type="match status" value="1"/>
</dbReference>
<accession>A0A2P6QUZ9</accession>
<dbReference type="Gene3D" id="3.40.50.300">
    <property type="entry name" value="P-loop containing nucleotide triphosphate hydrolases"/>
    <property type="match status" value="2"/>
</dbReference>
<dbReference type="OMA" id="TNVKMAF"/>
<dbReference type="InterPro" id="IPR027417">
    <property type="entry name" value="P-loop_NTPase"/>
</dbReference>
<protein>
    <submittedName>
        <fullName evidence="2">Putative small GTPase superfamily, P-loop containing nucleoside triphosphate hydrolase</fullName>
    </submittedName>
</protein>
<dbReference type="Gramene" id="PRQ38008">
    <property type="protein sequence ID" value="PRQ38008"/>
    <property type="gene ID" value="RchiOBHm_Chr4g0409011"/>
</dbReference>
<dbReference type="STRING" id="74649.A0A2P6QUZ9"/>
<dbReference type="InterPro" id="IPR050209">
    <property type="entry name" value="Rab_GTPases_membrane_traffic"/>
</dbReference>
<evidence type="ECO:0000313" key="2">
    <source>
        <dbReference type="EMBL" id="PRQ38008.1"/>
    </source>
</evidence>
<gene>
    <name evidence="2" type="ORF">RchiOBHm_Chr4g0409011</name>
</gene>
<dbReference type="InterPro" id="IPR001806">
    <property type="entry name" value="Small_GTPase"/>
</dbReference>
<dbReference type="FunFam" id="3.40.50.300:FF:001728">
    <property type="entry name" value="Ras related protein1"/>
    <property type="match status" value="1"/>
</dbReference>
<dbReference type="AlphaFoldDB" id="A0A2P6QUZ9"/>
<evidence type="ECO:0000256" key="1">
    <source>
        <dbReference type="ARBA" id="ARBA00006270"/>
    </source>
</evidence>
<sequence length="347" mass="39295">MSSSDEEGSGEEYLFKIVIIGDSAVGKSNLLSRYARNEFSAHSKATIGVEFQTQSMEIDGKEVKAQIWDTAGQERFRAVTSAYYRGAVGALIVYDITRRTTFDSVGRWLDELKILFCLFMYVGLVGFGLTRYEYDFRSKLMMRNSTYAPIDPPDESHVLVWWVWCPTENQEGREGSFLELESTMVVMVSDFNTRRKESFLEFPSTSVRWLFNILGFQNSSLFCQSVFPARTVFFLRIKFSSHSDTTMARMLVGNKCDLENIRDVSVEEGKSLAEAEGLFFMETSALDSTNVNKAFELVIREIYSNVSRKVLNSDTYKAELSVNRVTLVNNGADGSKKAQGYFSCCSS</sequence>
<reference evidence="2 3" key="1">
    <citation type="journal article" date="2018" name="Nat. Genet.">
        <title>The Rosa genome provides new insights in the design of modern roses.</title>
        <authorList>
            <person name="Bendahmane M."/>
        </authorList>
    </citation>
    <scope>NUCLEOTIDE SEQUENCE [LARGE SCALE GENOMIC DNA]</scope>
    <source>
        <strain evidence="3">cv. Old Blush</strain>
    </source>
</reference>
<dbReference type="SMART" id="SM00173">
    <property type="entry name" value="RAS"/>
    <property type="match status" value="1"/>
</dbReference>
<keyword evidence="3" id="KW-1185">Reference proteome</keyword>
<dbReference type="Pfam" id="PF00071">
    <property type="entry name" value="Ras"/>
    <property type="match status" value="2"/>
</dbReference>